<dbReference type="InterPro" id="IPR027417">
    <property type="entry name" value="P-loop_NTPase"/>
</dbReference>
<organism evidence="2 3">
    <name type="scientific">Desulfosporosinus fructosivorans</name>
    <dbReference type="NCBI Taxonomy" id="2018669"/>
    <lineage>
        <taxon>Bacteria</taxon>
        <taxon>Bacillati</taxon>
        <taxon>Bacillota</taxon>
        <taxon>Clostridia</taxon>
        <taxon>Eubacteriales</taxon>
        <taxon>Desulfitobacteriaceae</taxon>
        <taxon>Desulfosporosinus</taxon>
    </lineage>
</organism>
<evidence type="ECO:0000313" key="2">
    <source>
        <dbReference type="EMBL" id="TGE36147.1"/>
    </source>
</evidence>
<dbReference type="Gene3D" id="3.40.50.300">
    <property type="entry name" value="P-loop containing nucleotide triphosphate hydrolases"/>
    <property type="match status" value="1"/>
</dbReference>
<keyword evidence="1" id="KW-0175">Coiled coil</keyword>
<protein>
    <submittedName>
        <fullName evidence="2">Uncharacterized protein</fullName>
    </submittedName>
</protein>
<sequence length="809" mass="94330">MRIERIKSTRLTGLEDVDWTFPEGPAFLFCKDRSYPGMLGNLLIELFYNQKTSHDLNTDNSKGLLEVWLANGNTRYHIRRDFTQKSSEVVQSSTLEHEEGTRGNVSLPETMTIGDYLFRVNHQIIRQGVVVEWPEQDELNHLKIWINNLRQGGDEGLSLIKVRASLLGGQKRVSEQEGSIVLVKAEYDALRREWESANRQQDEERLLLIAIKNYQENEGILSERIALAIIIQERLALLTKNPDYRELRQLQGELTQLEERICVVESNLKALTSESEVDWAVIENLREECIEWARLQEQIEDMSVATQMKAEQIAELKDSIQTCGYEGLSKDEDQRLRRMEEEKEVAQEELNKLTSIKEVIKSTGLIYSEEIARLQDFADMAGVTEADEVKIAQREKHLKQWQNSRICCSLDRTLRRHFSETSICEKLKARLGRYYEEHRSTTFEEFMRRLVEFRDQKKLVESLQIQIEQLREQAGREGILHTTVQTRTAFLKKAFLATKAADLPEWLNGWKDFNRKKEQLALEIDAQQLLLNLSAIEENKLHVCTEQLREKLGDWDTPTTNRDDVLAAVFKVATQLRVKDEVEREITEYAQRFNDLLGGRNMERLAKELEPLADLERETLVSDEERLVELTAWQKERIETRKQREEAERRLKSSQKFPPLDVLEKKIETIKRQWMAYEDLSRAIDDAQVLLETSWQEWQAKFGKALNNEMKWILSKISPSRAQERIQRELDEAKRDYFAYRMAIAQLTFGSSTEVPLFFSVGVIDDGERFWLDVIAYLRQLSLTRQIILITTDPKLGEKLIGVGWSSLQ</sequence>
<name>A0A4Z0R2D0_9FIRM</name>
<dbReference type="RefSeq" id="WP_135550561.1">
    <property type="nucleotide sequence ID" value="NZ_SPQQ01000009.1"/>
</dbReference>
<evidence type="ECO:0000256" key="1">
    <source>
        <dbReference type="SAM" id="Coils"/>
    </source>
</evidence>
<comment type="caution">
    <text evidence="2">The sequence shown here is derived from an EMBL/GenBank/DDBJ whole genome shotgun (WGS) entry which is preliminary data.</text>
</comment>
<dbReference type="Proteomes" id="UP000298460">
    <property type="component" value="Unassembled WGS sequence"/>
</dbReference>
<dbReference type="OrthoDB" id="1789205at2"/>
<keyword evidence="3" id="KW-1185">Reference proteome</keyword>
<accession>A0A4Z0R2D0</accession>
<feature type="coiled-coil region" evidence="1">
    <location>
        <begin position="329"/>
        <end position="356"/>
    </location>
</feature>
<gene>
    <name evidence="2" type="ORF">E4K67_21705</name>
</gene>
<reference evidence="2 3" key="1">
    <citation type="submission" date="2019-03" db="EMBL/GenBank/DDBJ databases">
        <title>Draft Genome Sequence of Desulfosporosinus fructosivorans Strain 63.6F, Isolated from Marine Sediment in the Baltic Sea.</title>
        <authorList>
            <person name="Hausmann B."/>
            <person name="Vandieken V."/>
            <person name="Pjevac P."/>
            <person name="Schreck K."/>
            <person name="Herbold C.W."/>
            <person name="Loy A."/>
        </authorList>
    </citation>
    <scope>NUCLEOTIDE SEQUENCE [LARGE SCALE GENOMIC DNA]</scope>
    <source>
        <strain evidence="2 3">63.6F</strain>
    </source>
</reference>
<dbReference type="EMBL" id="SPQQ01000009">
    <property type="protein sequence ID" value="TGE36147.1"/>
    <property type="molecule type" value="Genomic_DNA"/>
</dbReference>
<evidence type="ECO:0000313" key="3">
    <source>
        <dbReference type="Proteomes" id="UP000298460"/>
    </source>
</evidence>
<dbReference type="AlphaFoldDB" id="A0A4Z0R2D0"/>
<proteinExistence type="predicted"/>